<evidence type="ECO:0000313" key="3">
    <source>
        <dbReference type="EMBL" id="EEC71782.1"/>
    </source>
</evidence>
<keyword evidence="2" id="KW-1133">Transmembrane helix</keyword>
<feature type="transmembrane region" description="Helical" evidence="2">
    <location>
        <begin position="132"/>
        <end position="151"/>
    </location>
</feature>
<keyword evidence="2" id="KW-0812">Transmembrane</keyword>
<dbReference type="EMBL" id="CM000126">
    <property type="protein sequence ID" value="EEC71782.1"/>
    <property type="molecule type" value="Genomic_DNA"/>
</dbReference>
<feature type="region of interest" description="Disordered" evidence="1">
    <location>
        <begin position="1"/>
        <end position="93"/>
    </location>
</feature>
<dbReference type="AlphaFoldDB" id="B8AC21"/>
<dbReference type="Proteomes" id="UP000007015">
    <property type="component" value="Chromosome 1"/>
</dbReference>
<dbReference type="OMA" id="LLATCWC"/>
<feature type="compositionally biased region" description="Low complexity" evidence="1">
    <location>
        <begin position="52"/>
        <end position="65"/>
    </location>
</feature>
<proteinExistence type="predicted"/>
<keyword evidence="2" id="KW-0472">Membrane</keyword>
<protein>
    <submittedName>
        <fullName evidence="3">Uncharacterized protein</fullName>
    </submittedName>
</protein>
<feature type="transmembrane region" description="Helical" evidence="2">
    <location>
        <begin position="187"/>
        <end position="206"/>
    </location>
</feature>
<accession>B8AC21</accession>
<evidence type="ECO:0000256" key="2">
    <source>
        <dbReference type="SAM" id="Phobius"/>
    </source>
</evidence>
<sequence>MAIAADGEADAEVDAKTPSTITGEKTPSIVTGAETEDFLRGDAIDDTTHVASDSSSPDDNPSDIRPPSRDSDGGHSGSATISPASRSGRGRRVTTVYNEGSNRIRARIILISVPFLFLVCSPPLLRRHSGDPLALLWTIALLMCTHLFFLISSLSRTMRPSTVFFRVSYGVLVAVAADTFAGPDAGFAVMHLATGWTAGLLGYAYAEHLQHIGKETTAKNMAPPTFLTEEEKSSFKVHRRSVAAFFTLLSLAVATAGALLVKMPPPALSLLVTILSILEGIAIYCWAIFTAKFLLFEAFVSVHQLGYMLCYIGPYLLLSSILCVPLSCLVLAGDAIGAMFFWFVMMAIAGLLGYMLSVRVQYNKMVLPRLPVEQSRDEDGLQQAKSFVLIRYEQRRESITYSFDVDSVDEQAASLAAAGAVGHGDVRGGERERHEEHGLHGDELALALQPQPGPVGHRAEHHGRLGGDVAHQVERWSWESIPSPSPPPFAAGRDPMFVTAYAVHPDGRGSDFLDSLLELMAAGKMEERVNVVNMPERGWE</sequence>
<dbReference type="Gramene" id="BGIOSGA000504-TA">
    <property type="protein sequence ID" value="BGIOSGA000504-PA"/>
    <property type="gene ID" value="BGIOSGA000504"/>
</dbReference>
<reference evidence="3 4" key="1">
    <citation type="journal article" date="2005" name="PLoS Biol.">
        <title>The genomes of Oryza sativa: a history of duplications.</title>
        <authorList>
            <person name="Yu J."/>
            <person name="Wang J."/>
            <person name="Lin W."/>
            <person name="Li S."/>
            <person name="Li H."/>
            <person name="Zhou J."/>
            <person name="Ni P."/>
            <person name="Dong W."/>
            <person name="Hu S."/>
            <person name="Zeng C."/>
            <person name="Zhang J."/>
            <person name="Zhang Y."/>
            <person name="Li R."/>
            <person name="Xu Z."/>
            <person name="Li S."/>
            <person name="Li X."/>
            <person name="Zheng H."/>
            <person name="Cong L."/>
            <person name="Lin L."/>
            <person name="Yin J."/>
            <person name="Geng J."/>
            <person name="Li G."/>
            <person name="Shi J."/>
            <person name="Liu J."/>
            <person name="Lv H."/>
            <person name="Li J."/>
            <person name="Wang J."/>
            <person name="Deng Y."/>
            <person name="Ran L."/>
            <person name="Shi X."/>
            <person name="Wang X."/>
            <person name="Wu Q."/>
            <person name="Li C."/>
            <person name="Ren X."/>
            <person name="Wang J."/>
            <person name="Wang X."/>
            <person name="Li D."/>
            <person name="Liu D."/>
            <person name="Zhang X."/>
            <person name="Ji Z."/>
            <person name="Zhao W."/>
            <person name="Sun Y."/>
            <person name="Zhang Z."/>
            <person name="Bao J."/>
            <person name="Han Y."/>
            <person name="Dong L."/>
            <person name="Ji J."/>
            <person name="Chen P."/>
            <person name="Wu S."/>
            <person name="Liu J."/>
            <person name="Xiao Y."/>
            <person name="Bu D."/>
            <person name="Tan J."/>
            <person name="Yang L."/>
            <person name="Ye C."/>
            <person name="Zhang J."/>
            <person name="Xu J."/>
            <person name="Zhou Y."/>
            <person name="Yu Y."/>
            <person name="Zhang B."/>
            <person name="Zhuang S."/>
            <person name="Wei H."/>
            <person name="Liu B."/>
            <person name="Lei M."/>
            <person name="Yu H."/>
            <person name="Li Y."/>
            <person name="Xu H."/>
            <person name="Wei S."/>
            <person name="He X."/>
            <person name="Fang L."/>
            <person name="Zhang Z."/>
            <person name="Zhang Y."/>
            <person name="Huang X."/>
            <person name="Su Z."/>
            <person name="Tong W."/>
            <person name="Li J."/>
            <person name="Tong Z."/>
            <person name="Li S."/>
            <person name="Ye J."/>
            <person name="Wang L."/>
            <person name="Fang L."/>
            <person name="Lei T."/>
            <person name="Chen C."/>
            <person name="Chen H."/>
            <person name="Xu Z."/>
            <person name="Li H."/>
            <person name="Huang H."/>
            <person name="Zhang F."/>
            <person name="Xu H."/>
            <person name="Li N."/>
            <person name="Zhao C."/>
            <person name="Li S."/>
            <person name="Dong L."/>
            <person name="Huang Y."/>
            <person name="Li L."/>
            <person name="Xi Y."/>
            <person name="Qi Q."/>
            <person name="Li W."/>
            <person name="Zhang B."/>
            <person name="Hu W."/>
            <person name="Zhang Y."/>
            <person name="Tian X."/>
            <person name="Jiao Y."/>
            <person name="Liang X."/>
            <person name="Jin J."/>
            <person name="Gao L."/>
            <person name="Zheng W."/>
            <person name="Hao B."/>
            <person name="Liu S."/>
            <person name="Wang W."/>
            <person name="Yuan L."/>
            <person name="Cao M."/>
            <person name="McDermott J."/>
            <person name="Samudrala R."/>
            <person name="Wang J."/>
            <person name="Wong G.K."/>
            <person name="Yang H."/>
        </authorList>
    </citation>
    <scope>NUCLEOTIDE SEQUENCE [LARGE SCALE GENOMIC DNA]</scope>
    <source>
        <strain evidence="4">cv. 93-11</strain>
    </source>
</reference>
<dbReference type="HOGENOM" id="CLU_037690_0_0_1"/>
<keyword evidence="4" id="KW-1185">Reference proteome</keyword>
<evidence type="ECO:0000313" key="4">
    <source>
        <dbReference type="Proteomes" id="UP000007015"/>
    </source>
</evidence>
<organism evidence="3 4">
    <name type="scientific">Oryza sativa subsp. indica</name>
    <name type="common">Rice</name>
    <dbReference type="NCBI Taxonomy" id="39946"/>
    <lineage>
        <taxon>Eukaryota</taxon>
        <taxon>Viridiplantae</taxon>
        <taxon>Streptophyta</taxon>
        <taxon>Embryophyta</taxon>
        <taxon>Tracheophyta</taxon>
        <taxon>Spermatophyta</taxon>
        <taxon>Magnoliopsida</taxon>
        <taxon>Liliopsida</taxon>
        <taxon>Poales</taxon>
        <taxon>Poaceae</taxon>
        <taxon>BOP clade</taxon>
        <taxon>Oryzoideae</taxon>
        <taxon>Oryzeae</taxon>
        <taxon>Oryzinae</taxon>
        <taxon>Oryza</taxon>
        <taxon>Oryza sativa</taxon>
    </lineage>
</organism>
<feature type="compositionally biased region" description="Polar residues" evidence="1">
    <location>
        <begin position="17"/>
        <end position="29"/>
    </location>
</feature>
<feature type="compositionally biased region" description="Basic and acidic residues" evidence="1">
    <location>
        <begin position="37"/>
        <end position="48"/>
    </location>
</feature>
<feature type="transmembrane region" description="Helical" evidence="2">
    <location>
        <begin position="307"/>
        <end position="332"/>
    </location>
</feature>
<feature type="transmembrane region" description="Helical" evidence="2">
    <location>
        <begin position="108"/>
        <end position="126"/>
    </location>
</feature>
<feature type="transmembrane region" description="Helical" evidence="2">
    <location>
        <begin position="338"/>
        <end position="356"/>
    </location>
</feature>
<evidence type="ECO:0000256" key="1">
    <source>
        <dbReference type="SAM" id="MobiDB-lite"/>
    </source>
</evidence>
<name>B8AC21_ORYSI</name>
<feature type="transmembrane region" description="Helical" evidence="2">
    <location>
        <begin position="242"/>
        <end position="261"/>
    </location>
</feature>
<feature type="transmembrane region" description="Helical" evidence="2">
    <location>
        <begin position="267"/>
        <end position="295"/>
    </location>
</feature>
<gene>
    <name evidence="3" type="ORF">OsI_04398</name>
</gene>
<feature type="transmembrane region" description="Helical" evidence="2">
    <location>
        <begin position="163"/>
        <end position="181"/>
    </location>
</feature>